<proteinExistence type="predicted"/>
<reference evidence="2" key="2">
    <citation type="submission" date="2013-04" db="EMBL/GenBank/DDBJ databases">
        <title>Genomic mechanisms accounting for the adaptation to parasitism in nematode-trapping fungi.</title>
        <authorList>
            <person name="Ahren D.G."/>
        </authorList>
    </citation>
    <scope>NUCLEOTIDE SEQUENCE [LARGE SCALE GENOMIC DNA]</scope>
    <source>
        <strain evidence="2">CBS 200.50</strain>
    </source>
</reference>
<keyword evidence="2" id="KW-1185">Reference proteome</keyword>
<dbReference type="EMBL" id="AQGS01000023">
    <property type="protein sequence ID" value="EPS45114.1"/>
    <property type="molecule type" value="Genomic_DNA"/>
</dbReference>
<protein>
    <recommendedName>
        <fullName evidence="3">Fucose-specific lectin</fullName>
    </recommendedName>
</protein>
<dbReference type="HOGENOM" id="CLU_1026798_0_0_1"/>
<sequence>MWLDRHIHLYYIDNYNLIQEFHKDDGQPLIPGPLCGKVKVSPDSDLSVIRALSPETDYCSDRRLYYIDPDGNIQEHMWNSTGSIQERLFSGEWTKGDSFEEGITPRKGSRLQFINLAFLETMAPRPRAFIQTEDEDLRSLKFDTLSWRFSTLRQKLPFSDNAAVFAACLGSEGAVVPAIFIFWQETDGKIYCRSRRIMSVSWSLRPTWGGKKAVSEEDEGNINVMASVCGSHTRGQYKDNLHLFVSGKDTSVFKHYKRLKESWVAQIVKLA</sequence>
<dbReference type="SUPFAM" id="SSF89372">
    <property type="entry name" value="Fucose-specific lectin"/>
    <property type="match status" value="1"/>
</dbReference>
<dbReference type="AlphaFoldDB" id="S8AQG8"/>
<comment type="caution">
    <text evidence="1">The sequence shown here is derived from an EMBL/GenBank/DDBJ whole genome shotgun (WGS) entry which is preliminary data.</text>
</comment>
<reference evidence="1 2" key="1">
    <citation type="journal article" date="2013" name="PLoS Genet.">
        <title>Genomic mechanisms accounting for the adaptation to parasitism in nematode-trapping fungi.</title>
        <authorList>
            <person name="Meerupati T."/>
            <person name="Andersson K.M."/>
            <person name="Friman E."/>
            <person name="Kumar D."/>
            <person name="Tunlid A."/>
            <person name="Ahren D."/>
        </authorList>
    </citation>
    <scope>NUCLEOTIDE SEQUENCE [LARGE SCALE GENOMIC DNA]</scope>
    <source>
        <strain evidence="1 2">CBS 200.50</strain>
    </source>
</reference>
<organism evidence="1 2">
    <name type="scientific">Dactylellina haptotyla (strain CBS 200.50)</name>
    <name type="common">Nematode-trapping fungus</name>
    <name type="synonym">Monacrosporium haptotylum</name>
    <dbReference type="NCBI Taxonomy" id="1284197"/>
    <lineage>
        <taxon>Eukaryota</taxon>
        <taxon>Fungi</taxon>
        <taxon>Dikarya</taxon>
        <taxon>Ascomycota</taxon>
        <taxon>Pezizomycotina</taxon>
        <taxon>Orbiliomycetes</taxon>
        <taxon>Orbiliales</taxon>
        <taxon>Orbiliaceae</taxon>
        <taxon>Dactylellina</taxon>
    </lineage>
</organism>
<name>S8AQG8_DACHA</name>
<accession>S8AQG8</accession>
<evidence type="ECO:0000313" key="1">
    <source>
        <dbReference type="EMBL" id="EPS45114.1"/>
    </source>
</evidence>
<evidence type="ECO:0000313" key="2">
    <source>
        <dbReference type="Proteomes" id="UP000015100"/>
    </source>
</evidence>
<dbReference type="Proteomes" id="UP000015100">
    <property type="component" value="Unassembled WGS sequence"/>
</dbReference>
<gene>
    <name evidence="1" type="ORF">H072_887</name>
</gene>
<evidence type="ECO:0008006" key="3">
    <source>
        <dbReference type="Google" id="ProtNLM"/>
    </source>
</evidence>
<dbReference type="Gene3D" id="2.120.10.70">
    <property type="entry name" value="Fucose-specific lectin"/>
    <property type="match status" value="1"/>
</dbReference>